<keyword evidence="1" id="KW-0472">Membrane</keyword>
<dbReference type="Proteomes" id="UP000708208">
    <property type="component" value="Unassembled WGS sequence"/>
</dbReference>
<evidence type="ECO:0000313" key="2">
    <source>
        <dbReference type="EMBL" id="CAG7786747.1"/>
    </source>
</evidence>
<keyword evidence="1" id="KW-1133">Transmembrane helix</keyword>
<dbReference type="EMBL" id="CAJVCH010324767">
    <property type="protein sequence ID" value="CAG7786747.1"/>
    <property type="molecule type" value="Genomic_DNA"/>
</dbReference>
<evidence type="ECO:0000256" key="1">
    <source>
        <dbReference type="SAM" id="Phobius"/>
    </source>
</evidence>
<proteinExistence type="predicted"/>
<comment type="caution">
    <text evidence="2">The sequence shown here is derived from an EMBL/GenBank/DDBJ whole genome shotgun (WGS) entry which is preliminary data.</text>
</comment>
<reference evidence="2" key="1">
    <citation type="submission" date="2021-06" db="EMBL/GenBank/DDBJ databases">
        <authorList>
            <person name="Hodson N. C."/>
            <person name="Mongue J. A."/>
            <person name="Jaron S. K."/>
        </authorList>
    </citation>
    <scope>NUCLEOTIDE SEQUENCE</scope>
</reference>
<gene>
    <name evidence="2" type="ORF">AFUS01_LOCUS25302</name>
</gene>
<protein>
    <submittedName>
        <fullName evidence="2">Uncharacterized protein</fullName>
    </submittedName>
</protein>
<feature type="transmembrane region" description="Helical" evidence="1">
    <location>
        <begin position="49"/>
        <end position="69"/>
    </location>
</feature>
<organism evidence="2 3">
    <name type="scientific">Allacma fusca</name>
    <dbReference type="NCBI Taxonomy" id="39272"/>
    <lineage>
        <taxon>Eukaryota</taxon>
        <taxon>Metazoa</taxon>
        <taxon>Ecdysozoa</taxon>
        <taxon>Arthropoda</taxon>
        <taxon>Hexapoda</taxon>
        <taxon>Collembola</taxon>
        <taxon>Symphypleona</taxon>
        <taxon>Sminthuridae</taxon>
        <taxon>Allacma</taxon>
    </lineage>
</organism>
<keyword evidence="1" id="KW-0812">Transmembrane</keyword>
<accession>A0A8J2P9Z7</accession>
<name>A0A8J2P9Z7_9HEXA</name>
<feature type="non-terminal residue" evidence="2">
    <location>
        <position position="1"/>
    </location>
</feature>
<dbReference type="AlphaFoldDB" id="A0A8J2P9Z7"/>
<evidence type="ECO:0000313" key="3">
    <source>
        <dbReference type="Proteomes" id="UP000708208"/>
    </source>
</evidence>
<keyword evidence="3" id="KW-1185">Reference proteome</keyword>
<sequence>NASKQMGIPPTHEIQSVPIRKISSTCKQKKFCNGVSDITHQEYSMLQTYFKWGMTTVIFFLVIFSHGIAMTIQTDQIKNVVENFQEKYLQQFSVTIFGSTSTVESKVTFH</sequence>